<name>M3J3Z8_CANMX</name>
<keyword evidence="8" id="KW-0496">Mitochondrion</keyword>
<reference evidence="13 14" key="1">
    <citation type="submission" date="2013-02" db="EMBL/GenBank/DDBJ databases">
        <title>Genome sequence of Candida maltosa Xu316, a potential industrial strain for xylitol and ethanol production.</title>
        <authorList>
            <person name="Yu J."/>
            <person name="Wang Q."/>
            <person name="Geng X."/>
            <person name="Bao W."/>
            <person name="He P."/>
            <person name="Cai J."/>
        </authorList>
    </citation>
    <scope>NUCLEOTIDE SEQUENCE [LARGE SCALE GENOMIC DNA]</scope>
    <source>
        <strain evidence="14">Xu316</strain>
    </source>
</reference>
<evidence type="ECO:0000313" key="14">
    <source>
        <dbReference type="Proteomes" id="UP000011777"/>
    </source>
</evidence>
<dbReference type="InterPro" id="IPR024461">
    <property type="entry name" value="CCDC90-like"/>
</dbReference>
<feature type="region of interest" description="Disordered" evidence="11">
    <location>
        <begin position="273"/>
        <end position="312"/>
    </location>
</feature>
<dbReference type="EMBL" id="AOGT01001920">
    <property type="protein sequence ID" value="EMG46658.1"/>
    <property type="molecule type" value="Genomic_DNA"/>
</dbReference>
<evidence type="ECO:0000256" key="5">
    <source>
        <dbReference type="ARBA" id="ARBA00022946"/>
    </source>
</evidence>
<dbReference type="Gene3D" id="1.20.5.340">
    <property type="match status" value="1"/>
</dbReference>
<evidence type="ECO:0000256" key="8">
    <source>
        <dbReference type="ARBA" id="ARBA00023128"/>
    </source>
</evidence>
<evidence type="ECO:0000256" key="3">
    <source>
        <dbReference type="ARBA" id="ARBA00007224"/>
    </source>
</evidence>
<comment type="similarity">
    <text evidence="3">Belongs to the CCDC90 family.</text>
</comment>
<evidence type="ECO:0000256" key="9">
    <source>
        <dbReference type="ARBA" id="ARBA00023136"/>
    </source>
</evidence>
<keyword evidence="14" id="KW-1185">Reference proteome</keyword>
<gene>
    <name evidence="13" type="ORF">G210_3078</name>
</gene>
<dbReference type="Pfam" id="PF12352">
    <property type="entry name" value="V-SNARE_C"/>
    <property type="match status" value="1"/>
</dbReference>
<evidence type="ECO:0000256" key="2">
    <source>
        <dbReference type="ARBA" id="ARBA00004173"/>
    </source>
</evidence>
<organism evidence="13 14">
    <name type="scientific">Candida maltosa (strain Xu316)</name>
    <name type="common">Yeast</name>
    <dbReference type="NCBI Taxonomy" id="1245528"/>
    <lineage>
        <taxon>Eukaryota</taxon>
        <taxon>Fungi</taxon>
        <taxon>Dikarya</taxon>
        <taxon>Ascomycota</taxon>
        <taxon>Saccharomycotina</taxon>
        <taxon>Pichiomycetes</taxon>
        <taxon>Debaryomycetaceae</taxon>
        <taxon>Candida/Lodderomyces clade</taxon>
        <taxon>Candida</taxon>
    </lineage>
</organism>
<dbReference type="Pfam" id="PF07798">
    <property type="entry name" value="CCDC90-like"/>
    <property type="match status" value="1"/>
</dbReference>
<evidence type="ECO:0000313" key="13">
    <source>
        <dbReference type="EMBL" id="EMG46658.1"/>
    </source>
</evidence>
<feature type="coiled-coil region" evidence="10">
    <location>
        <begin position="241"/>
        <end position="268"/>
    </location>
</feature>
<dbReference type="HOGENOM" id="CLU_667302_0_0_1"/>
<comment type="caution">
    <text evidence="13">The sequence shown here is derived from an EMBL/GenBank/DDBJ whole genome shotgun (WGS) entry which is preliminary data.</text>
</comment>
<dbReference type="PANTHER" id="PTHR14360">
    <property type="entry name" value="PROTEIN FMP32, MITOCHONDRIAL"/>
    <property type="match status" value="1"/>
</dbReference>
<dbReference type="GO" id="GO:0016020">
    <property type="term" value="C:membrane"/>
    <property type="evidence" value="ECO:0007669"/>
    <property type="project" value="UniProtKB-SubCell"/>
</dbReference>
<feature type="compositionally biased region" description="Low complexity" evidence="11">
    <location>
        <begin position="288"/>
        <end position="298"/>
    </location>
</feature>
<keyword evidence="7 10" id="KW-0175">Coiled coil</keyword>
<feature type="transmembrane region" description="Helical" evidence="12">
    <location>
        <begin position="391"/>
        <end position="408"/>
    </location>
</feature>
<evidence type="ECO:0000256" key="4">
    <source>
        <dbReference type="ARBA" id="ARBA00022692"/>
    </source>
</evidence>
<keyword evidence="5" id="KW-0809">Transit peptide</keyword>
<dbReference type="OrthoDB" id="158360at2759"/>
<evidence type="ECO:0000256" key="12">
    <source>
        <dbReference type="SAM" id="Phobius"/>
    </source>
</evidence>
<dbReference type="eggNOG" id="KOG3251">
    <property type="taxonomic scope" value="Eukaryota"/>
</dbReference>
<protein>
    <recommendedName>
        <fullName evidence="15">Protein transport protein BOS1</fullName>
    </recommendedName>
</protein>
<feature type="compositionally biased region" description="Basic and acidic residues" evidence="11">
    <location>
        <begin position="273"/>
        <end position="283"/>
    </location>
</feature>
<dbReference type="eggNOG" id="KOG3156">
    <property type="taxonomic scope" value="Eukaryota"/>
</dbReference>
<keyword evidence="6 12" id="KW-1133">Transmembrane helix</keyword>
<evidence type="ECO:0000256" key="7">
    <source>
        <dbReference type="ARBA" id="ARBA00023054"/>
    </source>
</evidence>
<evidence type="ECO:0000256" key="1">
    <source>
        <dbReference type="ARBA" id="ARBA00004167"/>
    </source>
</evidence>
<dbReference type="GO" id="GO:0033617">
    <property type="term" value="P:mitochondrial respiratory chain complex IV assembly"/>
    <property type="evidence" value="ECO:0007669"/>
    <property type="project" value="TreeGrafter"/>
</dbReference>
<dbReference type="FunFam" id="1.20.5.340:FF:000018">
    <property type="entry name" value="Mitochondrial protein FMP32"/>
    <property type="match status" value="1"/>
</dbReference>
<dbReference type="GO" id="GO:0005739">
    <property type="term" value="C:mitochondrion"/>
    <property type="evidence" value="ECO:0007669"/>
    <property type="project" value="UniProtKB-SubCell"/>
</dbReference>
<evidence type="ECO:0008006" key="15">
    <source>
        <dbReference type="Google" id="ProtNLM"/>
    </source>
</evidence>
<keyword evidence="4 12" id="KW-0812">Transmembrane</keyword>
<sequence length="412" mass="47476">MLFIAKPQYILRPSPSIYLRNLSSITKFDTRKFVQTLQEKGGFSEKQAEVAVNVVNGAINDGIFSITNNLVKKETLSSIAYQQKVDFAKLKGELQTMDKSEFTNLKKEQEKLRTDLTNLKNRLKEDITKNQASVRLDLNLEKGRIREESSQHELKIEDTYSRIDEEVSNMQMQIKTVKTQVLQWLMGQTHTITKDLTEFEKNLSTSPLSLQGAITASLTAFKKTIKEYNDLLDKNVNDSSFAKHESRLNKFNSDLAEFTNKFDTLKKQREVQVQESNKQELLGRRHVPAAAAAASAPSDNPFDPNTSQQQLHDQNTMSYREGLYHEKNSLERGSEQLDRILEMGQQAFDDIVDQNETLRRLGAKFEESLITLGVSQGTIRSVERRAKQDKWLFWFCVVMMLVIFYYIVKFFK</sequence>
<dbReference type="AlphaFoldDB" id="M3J3Z8"/>
<accession>M3J3Z8</accession>
<keyword evidence="9 12" id="KW-0472">Membrane</keyword>
<dbReference type="PANTHER" id="PTHR14360:SF1">
    <property type="entry name" value="PROTEIN FMP32, MITOCHONDRIAL"/>
    <property type="match status" value="1"/>
</dbReference>
<evidence type="ECO:0000256" key="11">
    <source>
        <dbReference type="SAM" id="MobiDB-lite"/>
    </source>
</evidence>
<dbReference type="Proteomes" id="UP000011777">
    <property type="component" value="Unassembled WGS sequence"/>
</dbReference>
<evidence type="ECO:0000256" key="6">
    <source>
        <dbReference type="ARBA" id="ARBA00022989"/>
    </source>
</evidence>
<comment type="subcellular location">
    <subcellularLocation>
        <location evidence="1">Membrane</location>
        <topology evidence="1">Single-pass membrane protein</topology>
    </subcellularLocation>
    <subcellularLocation>
        <location evidence="2">Mitochondrion</location>
    </subcellularLocation>
</comment>
<feature type="compositionally biased region" description="Polar residues" evidence="11">
    <location>
        <begin position="303"/>
        <end position="312"/>
    </location>
</feature>
<proteinExistence type="inferred from homology"/>
<evidence type="ECO:0000256" key="10">
    <source>
        <dbReference type="SAM" id="Coils"/>
    </source>
</evidence>